<keyword evidence="3" id="KW-1185">Reference proteome</keyword>
<proteinExistence type="predicted"/>
<gene>
    <name evidence="2" type="ORF">MGAL_10B020590</name>
</gene>
<dbReference type="Proteomes" id="UP000596742">
    <property type="component" value="Unassembled WGS sequence"/>
</dbReference>
<keyword evidence="1" id="KW-0812">Transmembrane</keyword>
<evidence type="ECO:0000313" key="2">
    <source>
        <dbReference type="EMBL" id="VDI55286.1"/>
    </source>
</evidence>
<feature type="transmembrane region" description="Helical" evidence="1">
    <location>
        <begin position="16"/>
        <end position="41"/>
    </location>
</feature>
<keyword evidence="1" id="KW-1133">Transmembrane helix</keyword>
<name>A0A8B6FX95_MYTGA</name>
<keyword evidence="1" id="KW-0472">Membrane</keyword>
<evidence type="ECO:0008006" key="4">
    <source>
        <dbReference type="Google" id="ProtNLM"/>
    </source>
</evidence>
<evidence type="ECO:0000256" key="1">
    <source>
        <dbReference type="SAM" id="Phobius"/>
    </source>
</evidence>
<dbReference type="AlphaFoldDB" id="A0A8B6FX95"/>
<protein>
    <recommendedName>
        <fullName evidence="4">TNF family profile domain-containing protein</fullName>
    </recommendedName>
</protein>
<sequence>MSNVNIRIEILKMGKWFVHLSLIVVFILFLGIIALFSHFMLGNHTKRRQERKVKKGQSLHFEPIFGAAPTFDIKWKLKHTNSSPFVEYDSSNDKFVVKQQNILSIRLKLHIIKSRNPVNEACFHYSDGWGKCKTVLLKKNTYETLQIKDKTFLLPGSYISVDISHPRYISRRHNLNSLVIVQSFYSGVEDEDDI</sequence>
<dbReference type="EMBL" id="UYJE01007478">
    <property type="protein sequence ID" value="VDI55286.1"/>
    <property type="molecule type" value="Genomic_DNA"/>
</dbReference>
<organism evidence="2 3">
    <name type="scientific">Mytilus galloprovincialis</name>
    <name type="common">Mediterranean mussel</name>
    <dbReference type="NCBI Taxonomy" id="29158"/>
    <lineage>
        <taxon>Eukaryota</taxon>
        <taxon>Metazoa</taxon>
        <taxon>Spiralia</taxon>
        <taxon>Lophotrochozoa</taxon>
        <taxon>Mollusca</taxon>
        <taxon>Bivalvia</taxon>
        <taxon>Autobranchia</taxon>
        <taxon>Pteriomorphia</taxon>
        <taxon>Mytilida</taxon>
        <taxon>Mytiloidea</taxon>
        <taxon>Mytilidae</taxon>
        <taxon>Mytilinae</taxon>
        <taxon>Mytilus</taxon>
    </lineage>
</organism>
<dbReference type="OrthoDB" id="6077012at2759"/>
<comment type="caution">
    <text evidence="2">The sequence shown here is derived from an EMBL/GenBank/DDBJ whole genome shotgun (WGS) entry which is preliminary data.</text>
</comment>
<reference evidence="2" key="1">
    <citation type="submission" date="2018-11" db="EMBL/GenBank/DDBJ databases">
        <authorList>
            <person name="Alioto T."/>
            <person name="Alioto T."/>
        </authorList>
    </citation>
    <scope>NUCLEOTIDE SEQUENCE</scope>
</reference>
<evidence type="ECO:0000313" key="3">
    <source>
        <dbReference type="Proteomes" id="UP000596742"/>
    </source>
</evidence>
<accession>A0A8B6FX95</accession>